<comment type="caution">
    <text evidence="2">The sequence shown here is derived from an EMBL/GenBank/DDBJ whole genome shotgun (WGS) entry which is preliminary data.</text>
</comment>
<keyword evidence="1" id="KW-0812">Transmembrane</keyword>
<name>A0ABW2A868_9GAMM</name>
<organism evidence="2 3">
    <name type="scientific">Marinobacterium aestuariivivens</name>
    <dbReference type="NCBI Taxonomy" id="1698799"/>
    <lineage>
        <taxon>Bacteria</taxon>
        <taxon>Pseudomonadati</taxon>
        <taxon>Pseudomonadota</taxon>
        <taxon>Gammaproteobacteria</taxon>
        <taxon>Oceanospirillales</taxon>
        <taxon>Oceanospirillaceae</taxon>
        <taxon>Marinobacterium</taxon>
    </lineage>
</organism>
<reference evidence="3" key="1">
    <citation type="journal article" date="2019" name="Int. J. Syst. Evol. Microbiol.">
        <title>The Global Catalogue of Microorganisms (GCM) 10K type strain sequencing project: providing services to taxonomists for standard genome sequencing and annotation.</title>
        <authorList>
            <consortium name="The Broad Institute Genomics Platform"/>
            <consortium name="The Broad Institute Genome Sequencing Center for Infectious Disease"/>
            <person name="Wu L."/>
            <person name="Ma J."/>
        </authorList>
    </citation>
    <scope>NUCLEOTIDE SEQUENCE [LARGE SCALE GENOMIC DNA]</scope>
    <source>
        <strain evidence="3">NBRC 111756</strain>
    </source>
</reference>
<feature type="transmembrane region" description="Helical" evidence="1">
    <location>
        <begin position="12"/>
        <end position="37"/>
    </location>
</feature>
<keyword evidence="1" id="KW-1133">Transmembrane helix</keyword>
<keyword evidence="3" id="KW-1185">Reference proteome</keyword>
<keyword evidence="1" id="KW-0472">Membrane</keyword>
<evidence type="ECO:0000313" key="2">
    <source>
        <dbReference type="EMBL" id="MFC6673658.1"/>
    </source>
</evidence>
<dbReference type="RefSeq" id="WP_379912218.1">
    <property type="nucleotide sequence ID" value="NZ_JBHSWE010000001.1"/>
</dbReference>
<evidence type="ECO:0000256" key="1">
    <source>
        <dbReference type="SAM" id="Phobius"/>
    </source>
</evidence>
<protein>
    <submittedName>
        <fullName evidence="2">Uncharacterized protein</fullName>
    </submittedName>
</protein>
<dbReference type="EMBL" id="JBHSWE010000001">
    <property type="protein sequence ID" value="MFC6673658.1"/>
    <property type="molecule type" value="Genomic_DNA"/>
</dbReference>
<proteinExistence type="predicted"/>
<gene>
    <name evidence="2" type="ORF">ACFQDL_28870</name>
</gene>
<sequence>MPLIKRYLLKPLFKALGWLALGWVGFSVLLVLLLRFLDPPVWSWLVQRELFPPKAIPTPMPTNGWRAIVFRRRCNWR</sequence>
<evidence type="ECO:0000313" key="3">
    <source>
        <dbReference type="Proteomes" id="UP001596422"/>
    </source>
</evidence>
<dbReference type="Proteomes" id="UP001596422">
    <property type="component" value="Unassembled WGS sequence"/>
</dbReference>
<accession>A0ABW2A868</accession>